<keyword evidence="1" id="KW-0812">Transmembrane</keyword>
<feature type="transmembrane region" description="Helical" evidence="1">
    <location>
        <begin position="204"/>
        <end position="225"/>
    </location>
</feature>
<accession>A0ABP0L4I2</accession>
<feature type="transmembrane region" description="Helical" evidence="1">
    <location>
        <begin position="432"/>
        <end position="457"/>
    </location>
</feature>
<dbReference type="EMBL" id="CAXAMM010014335">
    <property type="protein sequence ID" value="CAK9033468.1"/>
    <property type="molecule type" value="Genomic_DNA"/>
</dbReference>
<keyword evidence="1" id="KW-0472">Membrane</keyword>
<evidence type="ECO:0008006" key="4">
    <source>
        <dbReference type="Google" id="ProtNLM"/>
    </source>
</evidence>
<gene>
    <name evidence="2" type="ORF">SCF082_LOCUS20496</name>
</gene>
<protein>
    <recommendedName>
        <fullName evidence="4">Transmembrane protein</fullName>
    </recommendedName>
</protein>
<reference evidence="2 3" key="1">
    <citation type="submission" date="2024-02" db="EMBL/GenBank/DDBJ databases">
        <authorList>
            <person name="Chen Y."/>
            <person name="Shah S."/>
            <person name="Dougan E. K."/>
            <person name="Thang M."/>
            <person name="Chan C."/>
        </authorList>
    </citation>
    <scope>NUCLEOTIDE SEQUENCE [LARGE SCALE GENOMIC DNA]</scope>
</reference>
<organism evidence="2 3">
    <name type="scientific">Durusdinium trenchii</name>
    <dbReference type="NCBI Taxonomy" id="1381693"/>
    <lineage>
        <taxon>Eukaryota</taxon>
        <taxon>Sar</taxon>
        <taxon>Alveolata</taxon>
        <taxon>Dinophyceae</taxon>
        <taxon>Suessiales</taxon>
        <taxon>Symbiodiniaceae</taxon>
        <taxon>Durusdinium</taxon>
    </lineage>
</organism>
<dbReference type="Proteomes" id="UP001642464">
    <property type="component" value="Unassembled WGS sequence"/>
</dbReference>
<proteinExistence type="predicted"/>
<feature type="transmembrane region" description="Helical" evidence="1">
    <location>
        <begin position="245"/>
        <end position="266"/>
    </location>
</feature>
<keyword evidence="1" id="KW-1133">Transmembrane helix</keyword>
<sequence>MKARRNSQLSQEPVEPHLLRGVPLTVCLSGWAKHFRPPASGILQNDQESYNLSQPTEGFDEFLSHDWETPRLHKLLTMLIIYNSRAAFVCSFCFSVLVGFLRAVKVLPDGLGTELVAYAVFPLVLCFWQRLRSLFTKPITVFFDMLCVNQHDEELKRKAISGLVSFLDSSKKLTIFWSKRYFSRLWCTYEISTFLRDPQMRRTILVMPVKLSVILVVFSIFEHMISFAHFLITEIYPDLSHLQELALFLPFLALNPLLYFIGIGMMSDLQKLPRQLQEFRVQDAECACCSKNHRHPETGETLACDREIIFRMLKRWFGKEDDLGDEHLETFNSLVHEVLAPRVLQSMGSDVLPFSYCVYMILVSKIPELCHLIPVLAAGPGAHENFNTFHWALRKIFTWAMGCVTSLFWVRMSMRGWLLSVWCMPETGLDRAVVQSVSAFLISIPIGTWLCMLVLSYHGILIYTAEDNLTVAAPFVFWVMILTIFWNRQGKEPTVPKSFQEAREFVRSASNLSVSDEKSVSEIIGVDAWTIEAIRCSAAPLVRIGAFIRTRPVRTLKNAFWTQKDAFWTAKTRSQDTV</sequence>
<comment type="caution">
    <text evidence="2">The sequence shown here is derived from an EMBL/GenBank/DDBJ whole genome shotgun (WGS) entry which is preliminary data.</text>
</comment>
<name>A0ABP0L4I2_9DINO</name>
<feature type="transmembrane region" description="Helical" evidence="1">
    <location>
        <begin position="396"/>
        <end position="412"/>
    </location>
</feature>
<feature type="transmembrane region" description="Helical" evidence="1">
    <location>
        <begin position="469"/>
        <end position="486"/>
    </location>
</feature>
<dbReference type="InterPro" id="IPR035897">
    <property type="entry name" value="Toll_tir_struct_dom_sf"/>
</dbReference>
<evidence type="ECO:0000313" key="2">
    <source>
        <dbReference type="EMBL" id="CAK9033468.1"/>
    </source>
</evidence>
<feature type="transmembrane region" description="Helical" evidence="1">
    <location>
        <begin position="110"/>
        <end position="128"/>
    </location>
</feature>
<evidence type="ECO:0000256" key="1">
    <source>
        <dbReference type="SAM" id="Phobius"/>
    </source>
</evidence>
<dbReference type="SUPFAM" id="SSF52200">
    <property type="entry name" value="Toll/Interleukin receptor TIR domain"/>
    <property type="match status" value="1"/>
</dbReference>
<feature type="transmembrane region" description="Helical" evidence="1">
    <location>
        <begin position="86"/>
        <end position="104"/>
    </location>
</feature>
<keyword evidence="3" id="KW-1185">Reference proteome</keyword>
<evidence type="ECO:0000313" key="3">
    <source>
        <dbReference type="Proteomes" id="UP001642464"/>
    </source>
</evidence>